<keyword evidence="3" id="KW-1185">Reference proteome</keyword>
<dbReference type="EMBL" id="JAVKGR010000048">
    <property type="protein sequence ID" value="MDR8020515.1"/>
    <property type="molecule type" value="Genomic_DNA"/>
</dbReference>
<organism evidence="2 3">
    <name type="scientific">Nesterenkonia aerolata</name>
    <dbReference type="NCBI Taxonomy" id="3074079"/>
    <lineage>
        <taxon>Bacteria</taxon>
        <taxon>Bacillati</taxon>
        <taxon>Actinomycetota</taxon>
        <taxon>Actinomycetes</taxon>
        <taxon>Micrococcales</taxon>
        <taxon>Micrococcaceae</taxon>
        <taxon>Nesterenkonia</taxon>
    </lineage>
</organism>
<protein>
    <submittedName>
        <fullName evidence="2">Uncharacterized protein</fullName>
    </submittedName>
</protein>
<feature type="compositionally biased region" description="Low complexity" evidence="1">
    <location>
        <begin position="39"/>
        <end position="61"/>
    </location>
</feature>
<sequence length="252" mass="27041">MAILKLHRSASMVSVGGLVIAAVLFLGGCGTEPGPPSEPGARSESGAGSEAEGGSEPTGASVTDGEGAGEGLIDVEGGYTQGEQMAELEAVVEVMREHFGDEVATIDGELWSAQRHDEEVPARPSYDGYNHVINFDMPDGDVEETYATAGEIAAELGLSENINNSGGVDKYGRIFYGAGREEDRIFLIASNITADGFRATYQTRKSDDESVVAAYERIIERRRQEREEEFGPDNPRQMKDIEELEASEAAEE</sequence>
<name>A0ABU2DW53_9MICC</name>
<feature type="region of interest" description="Disordered" evidence="1">
    <location>
        <begin position="33"/>
        <end position="74"/>
    </location>
</feature>
<proteinExistence type="predicted"/>
<accession>A0ABU2DW53</accession>
<comment type="caution">
    <text evidence="2">The sequence shown here is derived from an EMBL/GenBank/DDBJ whole genome shotgun (WGS) entry which is preliminary data.</text>
</comment>
<feature type="compositionally biased region" description="Acidic residues" evidence="1">
    <location>
        <begin position="242"/>
        <end position="252"/>
    </location>
</feature>
<dbReference type="Proteomes" id="UP001251870">
    <property type="component" value="Unassembled WGS sequence"/>
</dbReference>
<gene>
    <name evidence="2" type="ORF">RIL96_13240</name>
</gene>
<evidence type="ECO:0000313" key="3">
    <source>
        <dbReference type="Proteomes" id="UP001251870"/>
    </source>
</evidence>
<evidence type="ECO:0000313" key="2">
    <source>
        <dbReference type="EMBL" id="MDR8020515.1"/>
    </source>
</evidence>
<reference evidence="2 3" key="1">
    <citation type="submission" date="2023-09" db="EMBL/GenBank/DDBJ databases">
        <title>Description of three actinobacteria isolated from air of manufacturing shop in a pharmaceutical factory.</title>
        <authorList>
            <person name="Zhang D.-F."/>
        </authorList>
    </citation>
    <scope>NUCLEOTIDE SEQUENCE [LARGE SCALE GENOMIC DNA]</scope>
    <source>
        <strain evidence="2 3">LY-0111</strain>
    </source>
</reference>
<feature type="region of interest" description="Disordered" evidence="1">
    <location>
        <begin position="222"/>
        <end position="252"/>
    </location>
</feature>
<dbReference type="RefSeq" id="WP_310549486.1">
    <property type="nucleotide sequence ID" value="NZ_JAVKGR010000048.1"/>
</dbReference>
<evidence type="ECO:0000256" key="1">
    <source>
        <dbReference type="SAM" id="MobiDB-lite"/>
    </source>
</evidence>
<dbReference type="PROSITE" id="PS51257">
    <property type="entry name" value="PROKAR_LIPOPROTEIN"/>
    <property type="match status" value="1"/>
</dbReference>